<dbReference type="KEGG" id="pmx:PERMA_1999"/>
<dbReference type="Proteomes" id="UP000001366">
    <property type="component" value="Chromosome"/>
</dbReference>
<dbReference type="HOGENOM" id="CLU_022017_5_1_0"/>
<evidence type="ECO:0000256" key="4">
    <source>
        <dbReference type="ARBA" id="ARBA00022989"/>
    </source>
</evidence>
<evidence type="ECO:0000313" key="7">
    <source>
        <dbReference type="EMBL" id="ACO04924.1"/>
    </source>
</evidence>
<sequence>MTDKIEILKKSLSSLSLKIVGLIIGFLLTLYVSRYYGASGAGILGISLTVLQLLSILGKFGSDTFLLREVAANAEKKYKISFIYWEIIKYTFIFSSILSLIMLVASKPLSVLLYDREEYIFSVFLLSIGFIFYVLLNINFNFLKALRYTGYYSFFHFVSLFLISLLLLAIFTNLDRNPNFIVLSITISAILSYILSFLIIKKEIYINSRIFSSLCSLSLKRLKQIIQYSLPFLLASSLMLIMNWIDTIMISFFKSNFYTGIYYVVAKISMIITMPSVALNNILAPKFAKIEKEKKYKDIPSILKWAFKISIPLNFLILISFIIFGDKILMLFGKDFTLGYSSLVILSSGQFVNSFVGVIATLLLMSHREKVFLKIMLVSSATNILLNLILIPEYNILGASIASFISFLVLLLLSIKAYKTEIKQKREV</sequence>
<dbReference type="EMBL" id="CP001230">
    <property type="protein sequence ID" value="ACO04924.1"/>
    <property type="molecule type" value="Genomic_DNA"/>
</dbReference>
<proteinExistence type="predicted"/>
<comment type="subcellular location">
    <subcellularLocation>
        <location evidence="1">Cell membrane</location>
        <topology evidence="1">Multi-pass membrane protein</topology>
    </subcellularLocation>
</comment>
<dbReference type="GO" id="GO:0005886">
    <property type="term" value="C:plasma membrane"/>
    <property type="evidence" value="ECO:0007669"/>
    <property type="project" value="UniProtKB-SubCell"/>
</dbReference>
<dbReference type="STRING" id="123214.PERMA_1999"/>
<evidence type="ECO:0000313" key="8">
    <source>
        <dbReference type="Proteomes" id="UP000001366"/>
    </source>
</evidence>
<evidence type="ECO:0000256" key="6">
    <source>
        <dbReference type="SAM" id="Phobius"/>
    </source>
</evidence>
<gene>
    <name evidence="7" type="ordered locus">PERMA_1999</name>
</gene>
<feature type="transmembrane region" description="Helical" evidence="6">
    <location>
        <begin position="12"/>
        <end position="32"/>
    </location>
</feature>
<feature type="transmembrane region" description="Helical" evidence="6">
    <location>
        <begin position="344"/>
        <end position="364"/>
    </location>
</feature>
<feature type="transmembrane region" description="Helical" evidence="6">
    <location>
        <begin position="82"/>
        <end position="104"/>
    </location>
</feature>
<dbReference type="AlphaFoldDB" id="C0QSV6"/>
<feature type="transmembrane region" description="Helical" evidence="6">
    <location>
        <begin position="260"/>
        <end position="284"/>
    </location>
</feature>
<dbReference type="OrthoDB" id="5240734at2"/>
<feature type="transmembrane region" description="Helical" evidence="6">
    <location>
        <begin position="150"/>
        <end position="174"/>
    </location>
</feature>
<keyword evidence="3 6" id="KW-0812">Transmembrane</keyword>
<organism evidence="7 8">
    <name type="scientific">Persephonella marina (strain DSM 14350 / EX-H1)</name>
    <dbReference type="NCBI Taxonomy" id="123214"/>
    <lineage>
        <taxon>Bacteria</taxon>
        <taxon>Pseudomonadati</taxon>
        <taxon>Aquificota</taxon>
        <taxon>Aquificia</taxon>
        <taxon>Aquificales</taxon>
        <taxon>Hydrogenothermaceae</taxon>
        <taxon>Persephonella</taxon>
    </lineage>
</organism>
<evidence type="ECO:0000256" key="5">
    <source>
        <dbReference type="ARBA" id="ARBA00023136"/>
    </source>
</evidence>
<feature type="transmembrane region" description="Helical" evidence="6">
    <location>
        <begin position="180"/>
        <end position="200"/>
    </location>
</feature>
<dbReference type="eggNOG" id="COG2244">
    <property type="taxonomic scope" value="Bacteria"/>
</dbReference>
<dbReference type="InterPro" id="IPR050833">
    <property type="entry name" value="Poly_Biosynth_Transport"/>
</dbReference>
<protein>
    <submittedName>
        <fullName evidence="7">Putative polysaccharide biosynthesis protein</fullName>
    </submittedName>
</protein>
<reference evidence="7 8" key="1">
    <citation type="journal article" date="2009" name="J. Bacteriol.">
        <title>Complete and draft genome sequences of six members of the Aquificales.</title>
        <authorList>
            <person name="Reysenbach A.L."/>
            <person name="Hamamura N."/>
            <person name="Podar M."/>
            <person name="Griffiths E."/>
            <person name="Ferreira S."/>
            <person name="Hochstein R."/>
            <person name="Heidelberg J."/>
            <person name="Johnson J."/>
            <person name="Mead D."/>
            <person name="Pohorille A."/>
            <person name="Sarmiento M."/>
            <person name="Schweighofer K."/>
            <person name="Seshadri R."/>
            <person name="Voytek M.A."/>
        </authorList>
    </citation>
    <scope>NUCLEOTIDE SEQUENCE [LARGE SCALE GENOMIC DNA]</scope>
    <source>
        <strain evidence="8">DSM 14350 / EX-H1</strain>
    </source>
</reference>
<keyword evidence="8" id="KW-1185">Reference proteome</keyword>
<name>C0QSV6_PERMH</name>
<dbReference type="InterPro" id="IPR002797">
    <property type="entry name" value="Polysacc_synth"/>
</dbReference>
<dbReference type="RefSeq" id="WP_015899028.1">
    <property type="nucleotide sequence ID" value="NC_012440.1"/>
</dbReference>
<evidence type="ECO:0000256" key="2">
    <source>
        <dbReference type="ARBA" id="ARBA00022475"/>
    </source>
</evidence>
<dbReference type="PaxDb" id="123214-PERMA_1999"/>
<evidence type="ECO:0000256" key="3">
    <source>
        <dbReference type="ARBA" id="ARBA00022692"/>
    </source>
</evidence>
<evidence type="ECO:0000256" key="1">
    <source>
        <dbReference type="ARBA" id="ARBA00004651"/>
    </source>
</evidence>
<dbReference type="Pfam" id="PF01943">
    <property type="entry name" value="Polysacc_synt"/>
    <property type="match status" value="1"/>
</dbReference>
<feature type="transmembrane region" description="Helical" evidence="6">
    <location>
        <begin position="119"/>
        <end position="138"/>
    </location>
</feature>
<feature type="transmembrane region" description="Helical" evidence="6">
    <location>
        <begin position="305"/>
        <end position="324"/>
    </location>
</feature>
<keyword evidence="4 6" id="KW-1133">Transmembrane helix</keyword>
<keyword evidence="5 6" id="KW-0472">Membrane</keyword>
<dbReference type="PANTHER" id="PTHR30250:SF11">
    <property type="entry name" value="O-ANTIGEN TRANSPORTER-RELATED"/>
    <property type="match status" value="1"/>
</dbReference>
<accession>C0QSV6</accession>
<feature type="transmembrane region" description="Helical" evidence="6">
    <location>
        <begin position="396"/>
        <end position="415"/>
    </location>
</feature>
<feature type="transmembrane region" description="Helical" evidence="6">
    <location>
        <begin position="38"/>
        <end position="61"/>
    </location>
</feature>
<dbReference type="PANTHER" id="PTHR30250">
    <property type="entry name" value="PST FAMILY PREDICTED COLANIC ACID TRANSPORTER"/>
    <property type="match status" value="1"/>
</dbReference>
<feature type="transmembrane region" description="Helical" evidence="6">
    <location>
        <begin position="371"/>
        <end position="390"/>
    </location>
</feature>
<keyword evidence="2" id="KW-1003">Cell membrane</keyword>
<feature type="transmembrane region" description="Helical" evidence="6">
    <location>
        <begin position="225"/>
        <end position="245"/>
    </location>
</feature>